<evidence type="ECO:0000313" key="4">
    <source>
        <dbReference type="Proteomes" id="UP000295169"/>
    </source>
</evidence>
<evidence type="ECO:0000313" key="3">
    <source>
        <dbReference type="EMBL" id="TCL32264.1"/>
    </source>
</evidence>
<accession>A0A4R1PVV7</accession>
<sequence>MLSKLLIGLLGPALKVLVGKVLDEFCDWLFERLREILRRRRAASLDKAEARAAQADERARRAGTPDEAREQEAVARVWREVAEMFRQENEALKAELEGVRRSADRQAQQAVAALPLEQVVEPARKVLESDGAGRPLRLDGSAASKE</sequence>
<protein>
    <submittedName>
        <fullName evidence="3">Uncharacterized protein</fullName>
    </submittedName>
</protein>
<proteinExistence type="predicted"/>
<feature type="region of interest" description="Disordered" evidence="2">
    <location>
        <begin position="127"/>
        <end position="146"/>
    </location>
</feature>
<evidence type="ECO:0000256" key="1">
    <source>
        <dbReference type="SAM" id="Coils"/>
    </source>
</evidence>
<gene>
    <name evidence="3" type="ORF">EV691_10835</name>
</gene>
<organism evidence="3 4">
    <name type="scientific">Azotobacter chroococcum</name>
    <dbReference type="NCBI Taxonomy" id="353"/>
    <lineage>
        <taxon>Bacteria</taxon>
        <taxon>Pseudomonadati</taxon>
        <taxon>Pseudomonadota</taxon>
        <taxon>Gammaproteobacteria</taxon>
        <taxon>Pseudomonadales</taxon>
        <taxon>Pseudomonadaceae</taxon>
        <taxon>Azotobacter</taxon>
    </lineage>
</organism>
<evidence type="ECO:0000256" key="2">
    <source>
        <dbReference type="SAM" id="MobiDB-lite"/>
    </source>
</evidence>
<dbReference type="RefSeq" id="WP_131302634.1">
    <property type="nucleotide sequence ID" value="NZ_JBHLST010000046.1"/>
</dbReference>
<dbReference type="EMBL" id="SMMU01000008">
    <property type="protein sequence ID" value="TCL32264.1"/>
    <property type="molecule type" value="Genomic_DNA"/>
</dbReference>
<feature type="compositionally biased region" description="Basic and acidic residues" evidence="2">
    <location>
        <begin position="43"/>
        <end position="69"/>
    </location>
</feature>
<feature type="region of interest" description="Disordered" evidence="2">
    <location>
        <begin position="42"/>
        <end position="69"/>
    </location>
</feature>
<keyword evidence="1" id="KW-0175">Coiled coil</keyword>
<comment type="caution">
    <text evidence="3">The sequence shown here is derived from an EMBL/GenBank/DDBJ whole genome shotgun (WGS) entry which is preliminary data.</text>
</comment>
<dbReference type="Proteomes" id="UP000295169">
    <property type="component" value="Unassembled WGS sequence"/>
</dbReference>
<name>A0A4R1PVV7_9GAMM</name>
<dbReference type="AlphaFoldDB" id="A0A4R1PVV7"/>
<reference evidence="3 4" key="1">
    <citation type="submission" date="2019-03" db="EMBL/GenBank/DDBJ databases">
        <title>Genomic Encyclopedia of Type Strains, Phase IV (KMG-IV): sequencing the most valuable type-strain genomes for metagenomic binning, comparative biology and taxonomic classification.</title>
        <authorList>
            <person name="Goeker M."/>
        </authorList>
    </citation>
    <scope>NUCLEOTIDE SEQUENCE [LARGE SCALE GENOMIC DNA]</scope>
    <source>
        <strain evidence="3 4">DSM 2286</strain>
    </source>
</reference>
<feature type="coiled-coil region" evidence="1">
    <location>
        <begin position="82"/>
        <end position="109"/>
    </location>
</feature>